<comment type="subcellular location">
    <subcellularLocation>
        <location evidence="1">Nucleus</location>
    </subcellularLocation>
</comment>
<name>A0AAN7UUZ3_9PEZI</name>
<keyword evidence="1" id="KW-0805">Transcription regulation</keyword>
<keyword evidence="1" id="KW-0539">Nucleus</keyword>
<dbReference type="AlphaFoldDB" id="A0AAN7UUZ3"/>
<evidence type="ECO:0000256" key="2">
    <source>
        <dbReference type="SAM" id="MobiDB-lite"/>
    </source>
</evidence>
<dbReference type="Pfam" id="PF10156">
    <property type="entry name" value="Med17"/>
    <property type="match status" value="1"/>
</dbReference>
<feature type="region of interest" description="Disordered" evidence="2">
    <location>
        <begin position="1"/>
        <end position="20"/>
    </location>
</feature>
<comment type="caution">
    <text evidence="3">The sequence shown here is derived from an EMBL/GenBank/DDBJ whole genome shotgun (WGS) entry which is preliminary data.</text>
</comment>
<sequence>MTGNNQTPFSLRPWPTGDKKPQNLAEFIARVNAQPGGFRNLNEAELRQEIQAKEQGTLEDGGIEGSDEEEDDEEEAEEAKGKTALVAREEFLRNIESA</sequence>
<keyword evidence="1" id="KW-0010">Activator</keyword>
<proteinExistence type="inferred from homology"/>
<dbReference type="GO" id="GO:0016592">
    <property type="term" value="C:mediator complex"/>
    <property type="evidence" value="ECO:0007669"/>
    <property type="project" value="InterPro"/>
</dbReference>
<dbReference type="GO" id="GO:0003712">
    <property type="term" value="F:transcription coregulator activity"/>
    <property type="evidence" value="ECO:0007669"/>
    <property type="project" value="InterPro"/>
</dbReference>
<dbReference type="GO" id="GO:0006357">
    <property type="term" value="P:regulation of transcription by RNA polymerase II"/>
    <property type="evidence" value="ECO:0007669"/>
    <property type="project" value="InterPro"/>
</dbReference>
<organism evidence="3 4">
    <name type="scientific">Xylaria bambusicola</name>
    <dbReference type="NCBI Taxonomy" id="326684"/>
    <lineage>
        <taxon>Eukaryota</taxon>
        <taxon>Fungi</taxon>
        <taxon>Dikarya</taxon>
        <taxon>Ascomycota</taxon>
        <taxon>Pezizomycotina</taxon>
        <taxon>Sordariomycetes</taxon>
        <taxon>Xylariomycetidae</taxon>
        <taxon>Xylariales</taxon>
        <taxon>Xylariaceae</taxon>
        <taxon>Xylaria</taxon>
    </lineage>
</organism>
<protein>
    <recommendedName>
        <fullName evidence="1">Mediator of RNA polymerase II transcription subunit 17</fullName>
    </recommendedName>
    <alternativeName>
        <fullName evidence="1">Mediator complex subunit 17</fullName>
    </alternativeName>
</protein>
<evidence type="ECO:0000313" key="4">
    <source>
        <dbReference type="Proteomes" id="UP001305414"/>
    </source>
</evidence>
<dbReference type="Proteomes" id="UP001305414">
    <property type="component" value="Unassembled WGS sequence"/>
</dbReference>
<dbReference type="EMBL" id="JAWHQM010000057">
    <property type="protein sequence ID" value="KAK5635743.1"/>
    <property type="molecule type" value="Genomic_DNA"/>
</dbReference>
<evidence type="ECO:0000313" key="3">
    <source>
        <dbReference type="EMBL" id="KAK5635743.1"/>
    </source>
</evidence>
<feature type="region of interest" description="Disordered" evidence="2">
    <location>
        <begin position="52"/>
        <end position="85"/>
    </location>
</feature>
<feature type="compositionally biased region" description="Acidic residues" evidence="2">
    <location>
        <begin position="61"/>
        <end position="77"/>
    </location>
</feature>
<reference evidence="3 4" key="1">
    <citation type="submission" date="2023-10" db="EMBL/GenBank/DDBJ databases">
        <title>Draft genome sequence of Xylaria bambusicola isolate GMP-LS, the root and basal stem rot pathogen of sugarcane in Indonesia.</title>
        <authorList>
            <person name="Selvaraj P."/>
            <person name="Muralishankar V."/>
            <person name="Muruganantham S."/>
            <person name="Sp S."/>
            <person name="Haryani S."/>
            <person name="Lau K.J.X."/>
            <person name="Naqvi N.I."/>
        </authorList>
    </citation>
    <scope>NUCLEOTIDE SEQUENCE [LARGE SCALE GENOMIC DNA]</scope>
    <source>
        <strain evidence="3">GMP-LS</strain>
    </source>
</reference>
<evidence type="ECO:0000256" key="1">
    <source>
        <dbReference type="RuleBase" id="RU364140"/>
    </source>
</evidence>
<dbReference type="InterPro" id="IPR019313">
    <property type="entry name" value="Mediator_Med17"/>
</dbReference>
<gene>
    <name evidence="1" type="primary">MED17</name>
    <name evidence="3" type="ORF">RRF57_011455</name>
</gene>
<keyword evidence="1" id="KW-0804">Transcription</keyword>
<accession>A0AAN7UUZ3</accession>
<comment type="similarity">
    <text evidence="1">Belongs to the Mediator complex subunit 17 family.</text>
</comment>
<keyword evidence="4" id="KW-1185">Reference proteome</keyword>
<comment type="function">
    <text evidence="1">Component of the Mediator complex, a coactivator involved in the regulated transcription of nearly all RNA polymerase II-dependent genes. Mediator functions as a bridge to convey information from gene-specific regulatory proteins to the basal RNA polymerase II transcription machinery. Mediator is recruited to promoters by direct interactions with regulatory proteins and serves as a scaffold for the assembly of a functional preinitiation complex with RNA polymerase II and the general transcription factors.</text>
</comment>
<comment type="subunit">
    <text evidence="1">Component of the Mediator complex.</text>
</comment>